<reference evidence="6 7" key="1">
    <citation type="submission" date="2017-03" db="EMBL/GenBank/DDBJ databases">
        <title>Comparative genomics of the toxic Baltic Sea cyanobacteria Nodularia spumigena UHCC 0039 and its response on varying salinity.</title>
        <authorList>
            <person name="Teikari J.E."/>
        </authorList>
    </citation>
    <scope>NUCLEOTIDE SEQUENCE [LARGE SCALE GENOMIC DNA]</scope>
    <source>
        <strain evidence="6 7">UHCC 0039</strain>
    </source>
</reference>
<dbReference type="Pfam" id="PF00005">
    <property type="entry name" value="ABC_tran"/>
    <property type="match status" value="1"/>
</dbReference>
<dbReference type="GO" id="GO:0140359">
    <property type="term" value="F:ABC-type transporter activity"/>
    <property type="evidence" value="ECO:0007669"/>
    <property type="project" value="InterPro"/>
</dbReference>
<dbReference type="CDD" id="cd10147">
    <property type="entry name" value="Wzt_C-like"/>
    <property type="match status" value="1"/>
</dbReference>
<evidence type="ECO:0000256" key="2">
    <source>
        <dbReference type="ARBA" id="ARBA00022448"/>
    </source>
</evidence>
<evidence type="ECO:0000313" key="6">
    <source>
        <dbReference type="EMBL" id="AVZ31606.1"/>
    </source>
</evidence>
<accession>A0A2S0Q5I1</accession>
<dbReference type="GO" id="GO:0016020">
    <property type="term" value="C:membrane"/>
    <property type="evidence" value="ECO:0007669"/>
    <property type="project" value="InterPro"/>
</dbReference>
<dbReference type="Proteomes" id="UP000244056">
    <property type="component" value="Chromosome"/>
</dbReference>
<feature type="domain" description="ABC transporter" evidence="5">
    <location>
        <begin position="52"/>
        <end position="271"/>
    </location>
</feature>
<sequence>MTLLTSDQDTFEQPQNDEVVLSVKNVSKRFCRDLKRSLFYGIQDIAGEVFGARRTDVELRKGEFWALNDVSFELRRGEALGLVGANGAGKTTLLRIISGLIKPDHGSVEIQGRVAPLIALGAGFNPILTGRENIYVNMSILGLSKEEIDERFDQVVEFAEIGEAIDAPVQSYSSGMAARLGFACAIHTEPDILLIDEVLAVGDVRFQSKCYRRLADLRNKSVAFIMVSHNPEAILGVCNQAIYLSKGEKISSGEAAEVMNKYEEDICYQNVEDSVINSLINQSKQEVVGAVIKNIFFRDENNHQIKEPISGQSVYFCIECEAEYPIEELCVRLSIQKQGQPSDILFFNNLNERKPLRAVKGINEIRLHLSFLGLMPGLYNARLGIHKGSLYQLDVVPSFRFKVKRENSQTNLERSQFYQKRDWKVEAHN</sequence>
<dbReference type="InterPro" id="IPR003593">
    <property type="entry name" value="AAA+_ATPase"/>
</dbReference>
<dbReference type="SMART" id="SM00382">
    <property type="entry name" value="AAA"/>
    <property type="match status" value="1"/>
</dbReference>
<dbReference type="PROSITE" id="PS50893">
    <property type="entry name" value="ABC_TRANSPORTER_2"/>
    <property type="match status" value="1"/>
</dbReference>
<dbReference type="PANTHER" id="PTHR46743">
    <property type="entry name" value="TEICHOIC ACIDS EXPORT ATP-BINDING PROTEIN TAGH"/>
    <property type="match status" value="1"/>
</dbReference>
<dbReference type="GO" id="GO:0005524">
    <property type="term" value="F:ATP binding"/>
    <property type="evidence" value="ECO:0007669"/>
    <property type="project" value="UniProtKB-KW"/>
</dbReference>
<dbReference type="PANTHER" id="PTHR46743:SF2">
    <property type="entry name" value="TEICHOIC ACIDS EXPORT ATP-BINDING PROTEIN TAGH"/>
    <property type="match status" value="1"/>
</dbReference>
<dbReference type="InterPro" id="IPR050683">
    <property type="entry name" value="Bact_Polysacc_Export_ATP-bd"/>
</dbReference>
<dbReference type="GeneID" id="78019674"/>
<evidence type="ECO:0000256" key="1">
    <source>
        <dbReference type="ARBA" id="ARBA00005417"/>
    </source>
</evidence>
<proteinExistence type="inferred from homology"/>
<dbReference type="InterPro" id="IPR015860">
    <property type="entry name" value="ABC_transpr_TagH-like"/>
</dbReference>
<protein>
    <submittedName>
        <fullName evidence="6">Teichoic acids export ATP-binding protein TagH</fullName>
        <ecNumber evidence="6">3.6.3.40</ecNumber>
    </submittedName>
</protein>
<gene>
    <name evidence="6" type="primary">tagH</name>
    <name evidence="6" type="ORF">BMF81_04463</name>
</gene>
<keyword evidence="6" id="KW-0378">Hydrolase</keyword>
<dbReference type="RefSeq" id="WP_107806923.1">
    <property type="nucleotide sequence ID" value="NZ_CAWNZE010000001.1"/>
</dbReference>
<evidence type="ECO:0000259" key="5">
    <source>
        <dbReference type="PROSITE" id="PS50893"/>
    </source>
</evidence>
<evidence type="ECO:0000256" key="4">
    <source>
        <dbReference type="ARBA" id="ARBA00022840"/>
    </source>
</evidence>
<dbReference type="InterPro" id="IPR027417">
    <property type="entry name" value="P-loop_NTPase"/>
</dbReference>
<name>A0A2S0Q5I1_NODSP</name>
<dbReference type="InterPro" id="IPR029439">
    <property type="entry name" value="Wzt_C"/>
</dbReference>
<organism evidence="6 7">
    <name type="scientific">Nodularia spumigena UHCC 0039</name>
    <dbReference type="NCBI Taxonomy" id="1914872"/>
    <lineage>
        <taxon>Bacteria</taxon>
        <taxon>Bacillati</taxon>
        <taxon>Cyanobacteriota</taxon>
        <taxon>Cyanophyceae</taxon>
        <taxon>Nostocales</taxon>
        <taxon>Nodulariaceae</taxon>
        <taxon>Nodularia</taxon>
    </lineage>
</organism>
<dbReference type="AlphaFoldDB" id="A0A2S0Q5I1"/>
<dbReference type="EC" id="3.6.3.40" evidence="6"/>
<dbReference type="CDD" id="cd03220">
    <property type="entry name" value="ABC_KpsT_Wzt"/>
    <property type="match status" value="1"/>
</dbReference>
<dbReference type="GO" id="GO:0016887">
    <property type="term" value="F:ATP hydrolysis activity"/>
    <property type="evidence" value="ECO:0007669"/>
    <property type="project" value="InterPro"/>
</dbReference>
<comment type="similarity">
    <text evidence="1">Belongs to the ABC transporter superfamily.</text>
</comment>
<keyword evidence="2" id="KW-0813">Transport</keyword>
<dbReference type="PROSITE" id="PS00211">
    <property type="entry name" value="ABC_TRANSPORTER_1"/>
    <property type="match status" value="1"/>
</dbReference>
<dbReference type="SUPFAM" id="SSF52540">
    <property type="entry name" value="P-loop containing nucleoside triphosphate hydrolases"/>
    <property type="match status" value="1"/>
</dbReference>
<dbReference type="InterPro" id="IPR017871">
    <property type="entry name" value="ABC_transporter-like_CS"/>
</dbReference>
<dbReference type="KEGG" id="nsp:BMF81_04463"/>
<dbReference type="InterPro" id="IPR003439">
    <property type="entry name" value="ABC_transporter-like_ATP-bd"/>
</dbReference>
<dbReference type="Gene3D" id="3.40.50.300">
    <property type="entry name" value="P-loop containing nucleotide triphosphate hydrolases"/>
    <property type="match status" value="1"/>
</dbReference>
<evidence type="ECO:0000313" key="7">
    <source>
        <dbReference type="Proteomes" id="UP000244056"/>
    </source>
</evidence>
<keyword evidence="4 6" id="KW-0067">ATP-binding</keyword>
<dbReference type="Gene3D" id="2.70.50.60">
    <property type="entry name" value="abc- transporter (atp binding component) like domain"/>
    <property type="match status" value="1"/>
</dbReference>
<evidence type="ECO:0000256" key="3">
    <source>
        <dbReference type="ARBA" id="ARBA00022741"/>
    </source>
</evidence>
<dbReference type="EMBL" id="CP020114">
    <property type="protein sequence ID" value="AVZ31606.1"/>
    <property type="molecule type" value="Genomic_DNA"/>
</dbReference>
<keyword evidence="3" id="KW-0547">Nucleotide-binding</keyword>